<dbReference type="GO" id="GO:0000270">
    <property type="term" value="P:peptidoglycan metabolic process"/>
    <property type="evidence" value="ECO:0007669"/>
    <property type="project" value="TreeGrafter"/>
</dbReference>
<dbReference type="PRINTS" id="PR00922">
    <property type="entry name" value="DADACBPTASE3"/>
</dbReference>
<name>A0A2S9YJZ7_9BACT</name>
<keyword evidence="5" id="KW-0645">Protease</keyword>
<evidence type="ECO:0000313" key="6">
    <source>
        <dbReference type="Proteomes" id="UP000237968"/>
    </source>
</evidence>
<dbReference type="NCBIfam" id="TIGR00666">
    <property type="entry name" value="PBP4"/>
    <property type="match status" value="1"/>
</dbReference>
<dbReference type="InterPro" id="IPR012338">
    <property type="entry name" value="Beta-lactam/transpept-like"/>
</dbReference>
<reference evidence="5 6" key="1">
    <citation type="submission" date="2018-03" db="EMBL/GenBank/DDBJ databases">
        <title>Draft Genome Sequences of the Obligatory Marine Myxobacteria Enhygromyxa salina SWB005.</title>
        <authorList>
            <person name="Poehlein A."/>
            <person name="Moghaddam J.A."/>
            <person name="Harms H."/>
            <person name="Alanjari M."/>
            <person name="Koenig G.M."/>
            <person name="Daniel R."/>
            <person name="Schaeberle T.F."/>
        </authorList>
    </citation>
    <scope>NUCLEOTIDE SEQUENCE [LARGE SCALE GENOMIC DNA]</scope>
    <source>
        <strain evidence="5 6">SWB005</strain>
    </source>
</reference>
<dbReference type="Proteomes" id="UP000237968">
    <property type="component" value="Unassembled WGS sequence"/>
</dbReference>
<keyword evidence="6" id="KW-1185">Reference proteome</keyword>
<dbReference type="RefSeq" id="WP_106389731.1">
    <property type="nucleotide sequence ID" value="NZ_PVNK01000013.1"/>
</dbReference>
<proteinExistence type="inferred from homology"/>
<evidence type="ECO:0000313" key="5">
    <source>
        <dbReference type="EMBL" id="PRQ05431.1"/>
    </source>
</evidence>
<protein>
    <submittedName>
        <fullName evidence="5">D-alanyl-D-alanine carboxypeptidase DacC</fullName>
        <ecNumber evidence="5">3.4.16.4</ecNumber>
    </submittedName>
</protein>
<feature type="region of interest" description="Disordered" evidence="3">
    <location>
        <begin position="42"/>
        <end position="67"/>
    </location>
</feature>
<keyword evidence="2 5" id="KW-0378">Hydrolase</keyword>
<dbReference type="EC" id="3.4.16.4" evidence="5"/>
<dbReference type="GO" id="GO:0009002">
    <property type="term" value="F:serine-type D-Ala-D-Ala carboxypeptidase activity"/>
    <property type="evidence" value="ECO:0007669"/>
    <property type="project" value="UniProtKB-EC"/>
</dbReference>
<dbReference type="EMBL" id="PVNK01000013">
    <property type="protein sequence ID" value="PRQ05431.1"/>
    <property type="molecule type" value="Genomic_DNA"/>
</dbReference>
<dbReference type="Gene3D" id="3.40.710.10">
    <property type="entry name" value="DD-peptidase/beta-lactamase superfamily"/>
    <property type="match status" value="2"/>
</dbReference>
<accession>A0A2S9YJZ7</accession>
<dbReference type="InterPro" id="IPR000667">
    <property type="entry name" value="Peptidase_S13"/>
</dbReference>
<feature type="chain" id="PRO_5015709640" evidence="4">
    <location>
        <begin position="26"/>
        <end position="527"/>
    </location>
</feature>
<keyword evidence="4" id="KW-0732">Signal</keyword>
<comment type="similarity">
    <text evidence="1">Belongs to the peptidase S13 family.</text>
</comment>
<feature type="signal peptide" evidence="4">
    <location>
        <begin position="1"/>
        <end position="25"/>
    </location>
</feature>
<organism evidence="5 6">
    <name type="scientific">Enhygromyxa salina</name>
    <dbReference type="NCBI Taxonomy" id="215803"/>
    <lineage>
        <taxon>Bacteria</taxon>
        <taxon>Pseudomonadati</taxon>
        <taxon>Myxococcota</taxon>
        <taxon>Polyangia</taxon>
        <taxon>Nannocystales</taxon>
        <taxon>Nannocystaceae</taxon>
        <taxon>Enhygromyxa</taxon>
    </lineage>
</organism>
<evidence type="ECO:0000256" key="2">
    <source>
        <dbReference type="ARBA" id="ARBA00022801"/>
    </source>
</evidence>
<sequence length="527" mass="55982">MVHRLIRARRAPVIAGSGLAVLALALGWPDADPNAVSTPVLTPAQAEASPPKTAPREAPSSDSREADDASLDARIDALIAEASFVTDARLGISVVDLRTGESLYAREADTPLNPASNAKLVTTAAALASLGPEHRFSTRVWLEDGSNKDGVVSGKLYLQGGGDPSLVSGEIYELAGQIQAAGITKIRGPIVVDASRFDHDGLPPGFDQKTEFASYRAPGGAMSVNYNTYEVFASPAKVVGQPPVLRVQPPVASIELDSSAATTVAGTRNKLWVSTKERKGKTVVEFHGELGIDNGRSSYRYPVSDPSRYAGELLKLALTQRGVKVTKSKIEPGEVPSDADLVATFRSETLSELCRSVNKWSNNFMAEQILRALAPGDGATAEAALEQLRQYTRDIGMAQDGLVLGNGSGLYANNMISPAGLTYLLGHVYGDFRYRSDYMASLAIMGSDGTTRSRLHDSEARTWVRVKTGTLDDVSALSGYAGAVGRDPIAFSILFNGLERKHRAKARALQDAIAELLAAEAARTSAD</sequence>
<evidence type="ECO:0000256" key="3">
    <source>
        <dbReference type="SAM" id="MobiDB-lite"/>
    </source>
</evidence>
<dbReference type="AlphaFoldDB" id="A0A2S9YJZ7"/>
<dbReference type="SUPFAM" id="SSF56601">
    <property type="entry name" value="beta-lactamase/transpeptidase-like"/>
    <property type="match status" value="1"/>
</dbReference>
<dbReference type="Pfam" id="PF02113">
    <property type="entry name" value="Peptidase_S13"/>
    <property type="match status" value="1"/>
</dbReference>
<gene>
    <name evidence="5" type="primary">dacC</name>
    <name evidence="5" type="ORF">ENSA5_02510</name>
</gene>
<comment type="caution">
    <text evidence="5">The sequence shown here is derived from an EMBL/GenBank/DDBJ whole genome shotgun (WGS) entry which is preliminary data.</text>
</comment>
<dbReference type="GO" id="GO:0006508">
    <property type="term" value="P:proteolysis"/>
    <property type="evidence" value="ECO:0007669"/>
    <property type="project" value="InterPro"/>
</dbReference>
<dbReference type="PANTHER" id="PTHR30023:SF0">
    <property type="entry name" value="PENICILLIN-SENSITIVE CARBOXYPEPTIDASE A"/>
    <property type="match status" value="1"/>
</dbReference>
<dbReference type="OrthoDB" id="5372081at2"/>
<evidence type="ECO:0000256" key="1">
    <source>
        <dbReference type="ARBA" id="ARBA00006096"/>
    </source>
</evidence>
<keyword evidence="5" id="KW-0121">Carboxypeptidase</keyword>
<dbReference type="PANTHER" id="PTHR30023">
    <property type="entry name" value="D-ALANYL-D-ALANINE CARBOXYPEPTIDASE"/>
    <property type="match status" value="1"/>
</dbReference>
<evidence type="ECO:0000256" key="4">
    <source>
        <dbReference type="SAM" id="SignalP"/>
    </source>
</evidence>